<dbReference type="AlphaFoldDB" id="A0A3B0ZUK9"/>
<proteinExistence type="predicted"/>
<dbReference type="InterPro" id="IPR054545">
    <property type="entry name" value="ApeI-like"/>
</dbReference>
<organism evidence="2">
    <name type="scientific">hydrothermal vent metagenome</name>
    <dbReference type="NCBI Taxonomy" id="652676"/>
    <lineage>
        <taxon>unclassified sequences</taxon>
        <taxon>metagenomes</taxon>
        <taxon>ecological metagenomes</taxon>
    </lineage>
</organism>
<evidence type="ECO:0000259" key="1">
    <source>
        <dbReference type="Pfam" id="PF22818"/>
    </source>
</evidence>
<sequence length="113" mass="12700">MTISGVEILKQEIGEFELLYMLHVPVDSIYFKGHFPGRPILPGVTQVDWVVSLSQPLLVVDAIKSLERVKFMRPIRPNSNVSVKLTLSSEGRCLSYRFFDNAGDYSSGHLIFG</sequence>
<keyword evidence="2" id="KW-0456">Lyase</keyword>
<name>A0A3B0ZUK9_9ZZZZ</name>
<dbReference type="SUPFAM" id="SSF54637">
    <property type="entry name" value="Thioesterase/thiol ester dehydrase-isomerase"/>
    <property type="match status" value="1"/>
</dbReference>
<dbReference type="EMBL" id="UOFQ01000149">
    <property type="protein sequence ID" value="VAW89699.1"/>
    <property type="molecule type" value="Genomic_DNA"/>
</dbReference>
<dbReference type="EC" id="4.2.1.-" evidence="2"/>
<dbReference type="GO" id="GO:0016829">
    <property type="term" value="F:lyase activity"/>
    <property type="evidence" value="ECO:0007669"/>
    <property type="project" value="UniProtKB-KW"/>
</dbReference>
<gene>
    <name evidence="2" type="ORF">MNBD_GAMMA17-869</name>
</gene>
<dbReference type="InterPro" id="IPR029069">
    <property type="entry name" value="HotDog_dom_sf"/>
</dbReference>
<dbReference type="Gene3D" id="3.10.129.10">
    <property type="entry name" value="Hotdog Thioesterase"/>
    <property type="match status" value="1"/>
</dbReference>
<feature type="domain" description="ApeI dehydratase-like" evidence="1">
    <location>
        <begin position="18"/>
        <end position="108"/>
    </location>
</feature>
<protein>
    <submittedName>
        <fullName evidence="2">(3R)-hydroxymyristoyl-[ACP] dehydratase</fullName>
        <ecNumber evidence="2">4.2.1.-</ecNumber>
    </submittedName>
</protein>
<dbReference type="Pfam" id="PF22818">
    <property type="entry name" value="ApeI-like"/>
    <property type="match status" value="1"/>
</dbReference>
<reference evidence="2" key="1">
    <citation type="submission" date="2018-06" db="EMBL/GenBank/DDBJ databases">
        <authorList>
            <person name="Zhirakovskaya E."/>
        </authorList>
    </citation>
    <scope>NUCLEOTIDE SEQUENCE</scope>
</reference>
<dbReference type="PIRSF" id="PIRSF030962">
    <property type="entry name" value="Dehydrase_ECs4332_prd"/>
    <property type="match status" value="1"/>
</dbReference>
<accession>A0A3B0ZUK9</accession>
<dbReference type="InterPro" id="IPR016962">
    <property type="entry name" value="Dehydrase_ECs4332_prd"/>
</dbReference>
<evidence type="ECO:0000313" key="2">
    <source>
        <dbReference type="EMBL" id="VAW89699.1"/>
    </source>
</evidence>